<reference evidence="3" key="1">
    <citation type="journal article" date="2019" name="Int. J. Syst. Evol. Microbiol.">
        <title>The Global Catalogue of Microorganisms (GCM) 10K type strain sequencing project: providing services to taxonomists for standard genome sequencing and annotation.</title>
        <authorList>
            <consortium name="The Broad Institute Genomics Platform"/>
            <consortium name="The Broad Institute Genome Sequencing Center for Infectious Disease"/>
            <person name="Wu L."/>
            <person name="Ma J."/>
        </authorList>
    </citation>
    <scope>NUCLEOTIDE SEQUENCE [LARGE SCALE GENOMIC DNA]</scope>
    <source>
        <strain evidence="3">CGMCC 1.12702</strain>
    </source>
</reference>
<dbReference type="EMBL" id="JBHUGS010000001">
    <property type="protein sequence ID" value="MFD1949579.1"/>
    <property type="molecule type" value="Genomic_DNA"/>
</dbReference>
<gene>
    <name evidence="2" type="ORF">ACFSGX_02210</name>
</gene>
<protein>
    <submittedName>
        <fullName evidence="2">Uncharacterized protein</fullName>
    </submittedName>
</protein>
<feature type="compositionally biased region" description="Basic and acidic residues" evidence="1">
    <location>
        <begin position="46"/>
        <end position="55"/>
    </location>
</feature>
<keyword evidence="3" id="KW-1185">Reference proteome</keyword>
<name>A0ABW4TVY1_9SPHN</name>
<proteinExistence type="predicted"/>
<evidence type="ECO:0000313" key="2">
    <source>
        <dbReference type="EMBL" id="MFD1949579.1"/>
    </source>
</evidence>
<evidence type="ECO:0000313" key="3">
    <source>
        <dbReference type="Proteomes" id="UP001597400"/>
    </source>
</evidence>
<dbReference type="RefSeq" id="WP_380927127.1">
    <property type="nucleotide sequence ID" value="NZ_JBHUGS010000001.1"/>
</dbReference>
<comment type="caution">
    <text evidence="2">The sequence shown here is derived from an EMBL/GenBank/DDBJ whole genome shotgun (WGS) entry which is preliminary data.</text>
</comment>
<dbReference type="Proteomes" id="UP001597400">
    <property type="component" value="Unassembled WGS sequence"/>
</dbReference>
<feature type="compositionally biased region" description="Polar residues" evidence="1">
    <location>
        <begin position="7"/>
        <end position="30"/>
    </location>
</feature>
<feature type="region of interest" description="Disordered" evidence="1">
    <location>
        <begin position="1"/>
        <end position="32"/>
    </location>
</feature>
<evidence type="ECO:0000256" key="1">
    <source>
        <dbReference type="SAM" id="MobiDB-lite"/>
    </source>
</evidence>
<feature type="region of interest" description="Disordered" evidence="1">
    <location>
        <begin position="39"/>
        <end position="58"/>
    </location>
</feature>
<sequence>MIARSANAETPSRTNNQEFEPNRPFSSCTTVPARRVRPLLASESLRTSDTRDAKGRSVTARAGAGCAAAIAVVETTRDAAAALSMSFLNVTAKFP</sequence>
<organism evidence="2 3">
    <name type="scientific">Sphingomonas arantia</name>
    <dbReference type="NCBI Taxonomy" id="1460676"/>
    <lineage>
        <taxon>Bacteria</taxon>
        <taxon>Pseudomonadati</taxon>
        <taxon>Pseudomonadota</taxon>
        <taxon>Alphaproteobacteria</taxon>
        <taxon>Sphingomonadales</taxon>
        <taxon>Sphingomonadaceae</taxon>
        <taxon>Sphingomonas</taxon>
    </lineage>
</organism>
<accession>A0ABW4TVY1</accession>